<keyword evidence="3" id="KW-1185">Reference proteome</keyword>
<gene>
    <name evidence="2" type="ORF">IC234_06390</name>
</gene>
<sequence>MSKYATLLNILDKVCQEAPITFKKYHPPVEDTEKVNQARARAFIHLYLKVSFGLLDFIERENYLTDDTFDGGIDGYYIDADSKTIYLIQSKFRTSESNFNSKEIELMEILAMDISRILDGENQDEKGNEYNGKIKQMIKKLSLIKDISRYRYEVVILANLSKVSNSNLKKLTDGYPAQVFDFEKSYNQLVYPVVSGTYFNATDLHISLDLSNKNSGSKISYAVETEYSKCEITVLFVPTVEVAKLMQKYKNSILKFNPRSYLEFTGRKVNNSIRESIVGKKTNEFALYNNGITMLSDESNINEKIGQKNKAQLTVTNPQIINGGQTSFTLSRILDEFQNEESIFENKEVLLKIITFTNEDTTPTSEANKLELIEAISQATNQQTTVTNADKVANSKSNIELQSILFNRYGIFYERKLGEFADGIAEGYINEKGILERNLFYKILYATQGRIEDAKQKRLFQKGAFDTSSLNAKVLDKFYFGYLSFIELTKDLTIINLRNSQLFSKIYASVLIGSIYDTDLSIKNSPKSILTLTKHWNSFEGHISTKPENSRFSSIIIDKKTSQETLTFNYANYFSKGDFKNDVIGYFTAIVQNSQEI</sequence>
<dbReference type="InterPro" id="IPR018891">
    <property type="entry name" value="AIPR_C"/>
</dbReference>
<protein>
    <submittedName>
        <fullName evidence="2">AIPR family protein</fullName>
    </submittedName>
</protein>
<evidence type="ECO:0000259" key="1">
    <source>
        <dbReference type="Pfam" id="PF10592"/>
    </source>
</evidence>
<comment type="caution">
    <text evidence="2">The sequence shown here is derived from an EMBL/GenBank/DDBJ whole genome shotgun (WGS) entry which is preliminary data.</text>
</comment>
<proteinExistence type="predicted"/>
<accession>A0ABR8JQZ8</accession>
<organism evidence="2 3">
    <name type="scientific">Hymenobacter armeniacus</name>
    <dbReference type="NCBI Taxonomy" id="2771358"/>
    <lineage>
        <taxon>Bacteria</taxon>
        <taxon>Pseudomonadati</taxon>
        <taxon>Bacteroidota</taxon>
        <taxon>Cytophagia</taxon>
        <taxon>Cytophagales</taxon>
        <taxon>Hymenobacteraceae</taxon>
        <taxon>Hymenobacter</taxon>
    </lineage>
</organism>
<name>A0ABR8JQZ8_9BACT</name>
<dbReference type="EMBL" id="JACXAC010000002">
    <property type="protein sequence ID" value="MBD2721752.1"/>
    <property type="molecule type" value="Genomic_DNA"/>
</dbReference>
<reference evidence="2 3" key="1">
    <citation type="submission" date="2020-09" db="EMBL/GenBank/DDBJ databases">
        <authorList>
            <person name="Kim M.K."/>
        </authorList>
    </citation>
    <scope>NUCLEOTIDE SEQUENCE [LARGE SCALE GENOMIC DNA]</scope>
    <source>
        <strain evidence="2 3">BT189</strain>
    </source>
</reference>
<dbReference type="Pfam" id="PF10592">
    <property type="entry name" value="AIPR"/>
    <property type="match status" value="1"/>
</dbReference>
<feature type="domain" description="Abortive phage infection protein C-terminal" evidence="1">
    <location>
        <begin position="256"/>
        <end position="424"/>
    </location>
</feature>
<evidence type="ECO:0000313" key="2">
    <source>
        <dbReference type="EMBL" id="MBD2721752.1"/>
    </source>
</evidence>
<evidence type="ECO:0000313" key="3">
    <source>
        <dbReference type="Proteomes" id="UP000606003"/>
    </source>
</evidence>
<dbReference type="Proteomes" id="UP000606003">
    <property type="component" value="Unassembled WGS sequence"/>
</dbReference>